<protein>
    <submittedName>
        <fullName evidence="2">Uncharacterized protein</fullName>
    </submittedName>
</protein>
<evidence type="ECO:0000256" key="1">
    <source>
        <dbReference type="SAM" id="MobiDB-lite"/>
    </source>
</evidence>
<dbReference type="EMBL" id="ATMH01010161">
    <property type="protein sequence ID" value="EPY18017.1"/>
    <property type="molecule type" value="Genomic_DNA"/>
</dbReference>
<accession>S9TIW7</accession>
<proteinExistence type="predicted"/>
<keyword evidence="3" id="KW-1185">Reference proteome</keyword>
<dbReference type="Proteomes" id="UP000015354">
    <property type="component" value="Unassembled WGS sequence"/>
</dbReference>
<gene>
    <name evidence="2" type="ORF">STCU_10250</name>
</gene>
<reference evidence="2 3" key="1">
    <citation type="journal article" date="2013" name="PLoS ONE">
        <title>Predicting the Proteins of Angomonas deanei, Strigomonas culicis and Their Respective Endosymbionts Reveals New Aspects of the Trypanosomatidae Family.</title>
        <authorList>
            <person name="Motta M.C."/>
            <person name="Martins A.C."/>
            <person name="de Souza S.S."/>
            <person name="Catta-Preta C.M."/>
            <person name="Silva R."/>
            <person name="Klein C.C."/>
            <person name="de Almeida L.G."/>
            <person name="de Lima Cunha O."/>
            <person name="Ciapina L.P."/>
            <person name="Brocchi M."/>
            <person name="Colabardini A.C."/>
            <person name="de Araujo Lima B."/>
            <person name="Machado C.R."/>
            <person name="de Almeida Soares C.M."/>
            <person name="Probst C.M."/>
            <person name="de Menezes C.B."/>
            <person name="Thompson C.E."/>
            <person name="Bartholomeu D.C."/>
            <person name="Gradia D.F."/>
            <person name="Pavoni D.P."/>
            <person name="Grisard E.C."/>
            <person name="Fantinatti-Garboggini F."/>
            <person name="Marchini F.K."/>
            <person name="Rodrigues-Luiz G.F."/>
            <person name="Wagner G."/>
            <person name="Goldman G.H."/>
            <person name="Fietto J.L."/>
            <person name="Elias M.C."/>
            <person name="Goldman M.H."/>
            <person name="Sagot M.F."/>
            <person name="Pereira M."/>
            <person name="Stoco P.H."/>
            <person name="de Mendonca-Neto R.P."/>
            <person name="Teixeira S.M."/>
            <person name="Maciel T.E."/>
            <person name="de Oliveira Mendes T.A."/>
            <person name="Urmenyi T.P."/>
            <person name="de Souza W."/>
            <person name="Schenkman S."/>
            <person name="de Vasconcelos A.T."/>
        </authorList>
    </citation>
    <scope>NUCLEOTIDE SEQUENCE [LARGE SCALE GENOMIC DNA]</scope>
</reference>
<dbReference type="AlphaFoldDB" id="S9TIW7"/>
<comment type="caution">
    <text evidence="2">The sequence shown here is derived from an EMBL/GenBank/DDBJ whole genome shotgun (WGS) entry which is preliminary data.</text>
</comment>
<sequence>MSTFSRLSRRDNDDSECGIPSLAAAKRTASRGAAARCAVVCVPLLPLSDTLVPAEDNIAEEDAPIPTFQVKCRLSALPPRGVRRRPPQREQRQRRGLFYDDYATLPSGKHPTDQRDAAEAASGGGEEKCAPLSSQQQQKRAPSSPNFHEQFRLRGWRLSRHTAAGGRGCRSYIRVRSQAVYCR</sequence>
<name>S9TIW7_9TRYP</name>
<organism evidence="2 3">
    <name type="scientific">Strigomonas culicis</name>
    <dbReference type="NCBI Taxonomy" id="28005"/>
    <lineage>
        <taxon>Eukaryota</taxon>
        <taxon>Discoba</taxon>
        <taxon>Euglenozoa</taxon>
        <taxon>Kinetoplastea</taxon>
        <taxon>Metakinetoplastina</taxon>
        <taxon>Trypanosomatida</taxon>
        <taxon>Trypanosomatidae</taxon>
        <taxon>Strigomonadinae</taxon>
        <taxon>Strigomonas</taxon>
    </lineage>
</organism>
<feature type="compositionally biased region" description="Polar residues" evidence="1">
    <location>
        <begin position="132"/>
        <end position="147"/>
    </location>
</feature>
<evidence type="ECO:0000313" key="2">
    <source>
        <dbReference type="EMBL" id="EPY18017.1"/>
    </source>
</evidence>
<evidence type="ECO:0000313" key="3">
    <source>
        <dbReference type="Proteomes" id="UP000015354"/>
    </source>
</evidence>
<feature type="region of interest" description="Disordered" evidence="1">
    <location>
        <begin position="78"/>
        <end position="147"/>
    </location>
</feature>